<keyword evidence="2" id="KW-1185">Reference proteome</keyword>
<accession>F4PVU0</accession>
<proteinExistence type="predicted"/>
<evidence type="ECO:0000313" key="1">
    <source>
        <dbReference type="EMBL" id="EGG20104.1"/>
    </source>
</evidence>
<dbReference type="AlphaFoldDB" id="F4PVU0"/>
<sequence length="29" mass="3196">MAHGNNKKVIYYTSQSLFKQKAAVAALVN</sequence>
<dbReference type="Proteomes" id="UP000007797">
    <property type="component" value="Unassembled WGS sequence"/>
</dbReference>
<dbReference type="GeneID" id="14872504"/>
<dbReference type="KEGG" id="dfa:DFA_07221"/>
<protein>
    <submittedName>
        <fullName evidence="1">Uncharacterized protein</fullName>
    </submittedName>
</protein>
<organism evidence="1 2">
    <name type="scientific">Cavenderia fasciculata</name>
    <name type="common">Slime mold</name>
    <name type="synonym">Dictyostelium fasciculatum</name>
    <dbReference type="NCBI Taxonomy" id="261658"/>
    <lineage>
        <taxon>Eukaryota</taxon>
        <taxon>Amoebozoa</taxon>
        <taxon>Evosea</taxon>
        <taxon>Eumycetozoa</taxon>
        <taxon>Dictyostelia</taxon>
        <taxon>Acytosteliales</taxon>
        <taxon>Cavenderiaceae</taxon>
        <taxon>Cavenderia</taxon>
    </lineage>
</organism>
<dbReference type="RefSeq" id="XP_004367087.1">
    <property type="nucleotide sequence ID" value="XM_004367030.1"/>
</dbReference>
<name>F4PVU0_CACFS</name>
<dbReference type="EMBL" id="GL883013">
    <property type="protein sequence ID" value="EGG20104.1"/>
    <property type="molecule type" value="Genomic_DNA"/>
</dbReference>
<reference evidence="2" key="1">
    <citation type="journal article" date="2011" name="Genome Res.">
        <title>Phylogeny-wide analysis of social amoeba genomes highlights ancient origins for complex intercellular communication.</title>
        <authorList>
            <person name="Heidel A.J."/>
            <person name="Lawal H.M."/>
            <person name="Felder M."/>
            <person name="Schilde C."/>
            <person name="Helps N.R."/>
            <person name="Tunggal B."/>
            <person name="Rivero F."/>
            <person name="John U."/>
            <person name="Schleicher M."/>
            <person name="Eichinger L."/>
            <person name="Platzer M."/>
            <person name="Noegel A.A."/>
            <person name="Schaap P."/>
            <person name="Gloeckner G."/>
        </authorList>
    </citation>
    <scope>NUCLEOTIDE SEQUENCE [LARGE SCALE GENOMIC DNA]</scope>
    <source>
        <strain evidence="2">SH3</strain>
    </source>
</reference>
<gene>
    <name evidence="1" type="ORF">DFA_07221</name>
</gene>
<evidence type="ECO:0000313" key="2">
    <source>
        <dbReference type="Proteomes" id="UP000007797"/>
    </source>
</evidence>